<dbReference type="HOGENOM" id="CLU_1710731_0_0_9"/>
<keyword evidence="3" id="KW-1185">Reference proteome</keyword>
<sequence>MNILKDKSRNHKGGMCMNQLNQIENNLRQLRQNINSMINQINHQISSSEQLIRNLRNQPGQTSGQNQYQPQQNYGEQYQGQYTTQPQQYGFNSTQNQSGTSYEAGQPDRQGSTNPISGLSENSPTMQQRTGVNQYGAQYTSGKDKNEEKSNRS</sequence>
<dbReference type="Proteomes" id="UP000000719">
    <property type="component" value="Chromosome"/>
</dbReference>
<organism evidence="2 3">
    <name type="scientific">Halothermothrix orenii (strain H 168 / OCM 544 / DSM 9562)</name>
    <dbReference type="NCBI Taxonomy" id="373903"/>
    <lineage>
        <taxon>Bacteria</taxon>
        <taxon>Bacillati</taxon>
        <taxon>Bacillota</taxon>
        <taxon>Clostridia</taxon>
        <taxon>Halanaerobiales</taxon>
        <taxon>Halothermotrichaceae</taxon>
        <taxon>Halothermothrix</taxon>
    </lineage>
</organism>
<name>B8D1M7_HALOH</name>
<evidence type="ECO:0000313" key="3">
    <source>
        <dbReference type="Proteomes" id="UP000000719"/>
    </source>
</evidence>
<protein>
    <submittedName>
        <fullName evidence="2">Uncharacterized protein</fullName>
    </submittedName>
</protein>
<feature type="region of interest" description="Disordered" evidence="1">
    <location>
        <begin position="49"/>
        <end position="153"/>
    </location>
</feature>
<feature type="compositionally biased region" description="Polar residues" evidence="1">
    <location>
        <begin position="49"/>
        <end position="59"/>
    </location>
</feature>
<reference evidence="2 3" key="1">
    <citation type="journal article" date="2009" name="PLoS ONE">
        <title>Genome analysis of the anaerobic thermohalophilic bacterium Halothermothrix orenii.</title>
        <authorList>
            <person name="Mavromatis K."/>
            <person name="Ivanova N."/>
            <person name="Anderson I."/>
            <person name="Lykidis A."/>
            <person name="Hooper S.D."/>
            <person name="Sun H."/>
            <person name="Kunin V."/>
            <person name="Lapidus A."/>
            <person name="Hugenholtz P."/>
            <person name="Patel B."/>
            <person name="Kyrpides N.C."/>
        </authorList>
    </citation>
    <scope>NUCLEOTIDE SEQUENCE [LARGE SCALE GENOMIC DNA]</scope>
    <source>
        <strain evidence="3">H 168 / OCM 544 / DSM 9562</strain>
    </source>
</reference>
<dbReference type="KEGG" id="hor:Hore_03430"/>
<dbReference type="EMBL" id="CP001098">
    <property type="protein sequence ID" value="ACL69104.1"/>
    <property type="molecule type" value="Genomic_DNA"/>
</dbReference>
<proteinExistence type="predicted"/>
<gene>
    <name evidence="2" type="ordered locus">Hore_03430</name>
</gene>
<feature type="compositionally biased region" description="Polar residues" evidence="1">
    <location>
        <begin position="91"/>
        <end position="141"/>
    </location>
</feature>
<evidence type="ECO:0000313" key="2">
    <source>
        <dbReference type="EMBL" id="ACL69104.1"/>
    </source>
</evidence>
<dbReference type="AlphaFoldDB" id="B8D1M7"/>
<evidence type="ECO:0000256" key="1">
    <source>
        <dbReference type="SAM" id="MobiDB-lite"/>
    </source>
</evidence>
<accession>B8D1M7</accession>
<feature type="compositionally biased region" description="Low complexity" evidence="1">
    <location>
        <begin position="60"/>
        <end position="90"/>
    </location>
</feature>
<feature type="compositionally biased region" description="Basic and acidic residues" evidence="1">
    <location>
        <begin position="142"/>
        <end position="153"/>
    </location>
</feature>